<keyword evidence="5 8" id="KW-1015">Disulfide bond</keyword>
<dbReference type="GO" id="GO:0005509">
    <property type="term" value="F:calcium ion binding"/>
    <property type="evidence" value="ECO:0007669"/>
    <property type="project" value="InterPro"/>
</dbReference>
<dbReference type="GeneID" id="55998879"/>
<dbReference type="RefSeq" id="XP_035350402.1">
    <property type="nucleotide sequence ID" value="XM_035494509.1"/>
</dbReference>
<keyword evidence="7" id="KW-0106">Calcium</keyword>
<dbReference type="AlphaFoldDB" id="A0A7H8RE01"/>
<feature type="disulfide bond" evidence="8">
    <location>
        <begin position="386"/>
        <end position="415"/>
    </location>
</feature>
<accession>A0A7H8RE01</accession>
<feature type="region of interest" description="Disordered" evidence="10">
    <location>
        <begin position="32"/>
        <end position="57"/>
    </location>
</feature>
<dbReference type="GO" id="GO:0005975">
    <property type="term" value="P:carbohydrate metabolic process"/>
    <property type="evidence" value="ECO:0007669"/>
    <property type="project" value="InterPro"/>
</dbReference>
<keyword evidence="9" id="KW-0326">Glycosidase</keyword>
<dbReference type="FunFam" id="1.50.10.10:FF:000037">
    <property type="entry name" value="alpha-1,2-Mannosidase"/>
    <property type="match status" value="1"/>
</dbReference>
<dbReference type="GO" id="GO:0016020">
    <property type="term" value="C:membrane"/>
    <property type="evidence" value="ECO:0007669"/>
    <property type="project" value="InterPro"/>
</dbReference>
<keyword evidence="11" id="KW-0732">Signal</keyword>
<gene>
    <name evidence="12" type="ORF">TRUGW13939_11401</name>
</gene>
<evidence type="ECO:0000256" key="3">
    <source>
        <dbReference type="ARBA" id="ARBA00007658"/>
    </source>
</evidence>
<evidence type="ECO:0000256" key="1">
    <source>
        <dbReference type="ARBA" id="ARBA00001913"/>
    </source>
</evidence>
<keyword evidence="7" id="KW-0479">Metal-binding</keyword>
<evidence type="ECO:0000256" key="11">
    <source>
        <dbReference type="SAM" id="SignalP"/>
    </source>
</evidence>
<evidence type="ECO:0000256" key="2">
    <source>
        <dbReference type="ARBA" id="ARBA00004922"/>
    </source>
</evidence>
<comment type="pathway">
    <text evidence="2">Protein modification; protein glycosylation.</text>
</comment>
<feature type="compositionally biased region" description="Low complexity" evidence="10">
    <location>
        <begin position="36"/>
        <end position="51"/>
    </location>
</feature>
<dbReference type="OrthoDB" id="8118055at2759"/>
<protein>
    <recommendedName>
        <fullName evidence="9">alpha-1,2-Mannosidase</fullName>
        <ecNumber evidence="9">3.2.1.-</ecNumber>
    </recommendedName>
</protein>
<keyword evidence="13" id="KW-1185">Reference proteome</keyword>
<evidence type="ECO:0000256" key="10">
    <source>
        <dbReference type="SAM" id="MobiDB-lite"/>
    </source>
</evidence>
<dbReference type="PANTHER" id="PTHR11742">
    <property type="entry name" value="MANNOSYL-OLIGOSACCHARIDE ALPHA-1,2-MANNOSIDASE-RELATED"/>
    <property type="match status" value="1"/>
</dbReference>
<evidence type="ECO:0000256" key="8">
    <source>
        <dbReference type="PIRSR" id="PIRSR601382-3"/>
    </source>
</evidence>
<dbReference type="Pfam" id="PF01532">
    <property type="entry name" value="Glyco_hydro_47"/>
    <property type="match status" value="1"/>
</dbReference>
<dbReference type="GO" id="GO:0005783">
    <property type="term" value="C:endoplasmic reticulum"/>
    <property type="evidence" value="ECO:0007669"/>
    <property type="project" value="TreeGrafter"/>
</dbReference>
<dbReference type="Proteomes" id="UP000509510">
    <property type="component" value="Chromosome VI"/>
</dbReference>
<feature type="signal peptide" evidence="11">
    <location>
        <begin position="1"/>
        <end position="28"/>
    </location>
</feature>
<evidence type="ECO:0000256" key="9">
    <source>
        <dbReference type="RuleBase" id="RU361193"/>
    </source>
</evidence>
<evidence type="ECO:0000256" key="6">
    <source>
        <dbReference type="PIRSR" id="PIRSR601382-1"/>
    </source>
</evidence>
<dbReference type="PANTHER" id="PTHR11742:SF49">
    <property type="entry name" value="ALPHA-1,2-MANNOSIDASE"/>
    <property type="match status" value="1"/>
</dbReference>
<evidence type="ECO:0000256" key="7">
    <source>
        <dbReference type="PIRSR" id="PIRSR601382-2"/>
    </source>
</evidence>
<proteinExistence type="inferred from homology"/>
<evidence type="ECO:0000313" key="12">
    <source>
        <dbReference type="EMBL" id="QKX64228.1"/>
    </source>
</evidence>
<dbReference type="InterPro" id="IPR050749">
    <property type="entry name" value="Glycosyl_Hydrolase_47"/>
</dbReference>
<feature type="binding site" evidence="7">
    <location>
        <position position="579"/>
    </location>
    <ligand>
        <name>Ca(2+)</name>
        <dbReference type="ChEBI" id="CHEBI:29108"/>
    </ligand>
</feature>
<dbReference type="EC" id="3.2.1.-" evidence="9"/>
<feature type="active site" description="Proton donor" evidence="6">
    <location>
        <position position="429"/>
    </location>
</feature>
<feature type="active site" evidence="6">
    <location>
        <position position="493"/>
    </location>
</feature>
<reference evidence="13" key="1">
    <citation type="submission" date="2020-06" db="EMBL/GenBank/DDBJ databases">
        <title>A chromosome-scale genome assembly of Talaromyces rugulosus W13939.</title>
        <authorList>
            <person name="Wang B."/>
            <person name="Guo L."/>
            <person name="Ye K."/>
            <person name="Wang L."/>
        </authorList>
    </citation>
    <scope>NUCLEOTIDE SEQUENCE [LARGE SCALE GENOMIC DNA]</scope>
    <source>
        <strain evidence="13">W13939</strain>
    </source>
</reference>
<evidence type="ECO:0000256" key="4">
    <source>
        <dbReference type="ARBA" id="ARBA00022801"/>
    </source>
</evidence>
<dbReference type="PRINTS" id="PR00747">
    <property type="entry name" value="GLYHDRLASE47"/>
</dbReference>
<dbReference type="UniPathway" id="UPA00378"/>
<dbReference type="EMBL" id="CP055903">
    <property type="protein sequence ID" value="QKX64228.1"/>
    <property type="molecule type" value="Genomic_DNA"/>
</dbReference>
<dbReference type="InterPro" id="IPR001382">
    <property type="entry name" value="Glyco_hydro_47"/>
</dbReference>
<sequence length="589" mass="66768">MPLIRKSLVVPAFILTIIIYLTFEGSDAPERPVDISDTSFGSSSSSDTTTSAPRWQNRPEKYPVESYIELPSGKAGKIPKIQYDFPKEKSLDRKRRLERQAAVKEAFDHAWAGYKKYAWLKDEVSPISGGFTNSFAGWAATLVDTLDTLLIMGMTDEFEEALDALDQIDFSTTSDQYINVFETTIRYMGGFMAAYDLSGGKYPVLLKKAQEVGDLVYGAFDTPNRMQMARWDWKKSLRGETMAPAKNTLLAEVGSLCLEFTRLTQLTGDPKYFDAIQRVSNELEKAQMSTAIPGLWPMIVDLDNLAFNNRQFTLGGMADSTYEYLPKQHLLLGDHTKQYQKMYEAIIAPIKKHLLFRPMTKDGEDILFSGTKSGANLDAEAQHLTCFVGGMFGIGGKIFDRREDVKTARKLVDGCIWAYDSMATGLMPEIFHTSVCDDVEYCSWDEKKWLADVRKNNRGNADDDEATRDMAKKLGLAPGITRVTDAKYILRPEAIESVFIMYRITGDKELQDAAWRMFTSIEKMTRTEIAHAGIDDVRYIDTRKSDKMESFWLAETLKYFYLIFSEPDLVSLDDYVLNTEAHPFRRPKA</sequence>
<keyword evidence="4 9" id="KW-0378">Hydrolase</keyword>
<comment type="similarity">
    <text evidence="3 9">Belongs to the glycosyl hydrolase 47 family.</text>
</comment>
<comment type="cofactor">
    <cofactor evidence="1 7">
        <name>Ca(2+)</name>
        <dbReference type="ChEBI" id="CHEBI:29108"/>
    </cofactor>
</comment>
<dbReference type="SUPFAM" id="SSF48225">
    <property type="entry name" value="Seven-hairpin glycosidases"/>
    <property type="match status" value="1"/>
</dbReference>
<feature type="chain" id="PRO_5028886381" description="alpha-1,2-Mannosidase" evidence="11">
    <location>
        <begin position="29"/>
        <end position="589"/>
    </location>
</feature>
<feature type="active site" evidence="6">
    <location>
        <position position="319"/>
    </location>
</feature>
<dbReference type="InterPro" id="IPR036026">
    <property type="entry name" value="Seven-hairpin_glycosidases"/>
</dbReference>
<name>A0A7H8RE01_TALRU</name>
<dbReference type="GO" id="GO:0004571">
    <property type="term" value="F:mannosyl-oligosaccharide 1,2-alpha-mannosidase activity"/>
    <property type="evidence" value="ECO:0007669"/>
    <property type="project" value="InterPro"/>
</dbReference>
<dbReference type="InterPro" id="IPR012341">
    <property type="entry name" value="6hp_glycosidase-like_sf"/>
</dbReference>
<organism evidence="12 13">
    <name type="scientific">Talaromyces rugulosus</name>
    <name type="common">Penicillium rugulosum</name>
    <dbReference type="NCBI Taxonomy" id="121627"/>
    <lineage>
        <taxon>Eukaryota</taxon>
        <taxon>Fungi</taxon>
        <taxon>Dikarya</taxon>
        <taxon>Ascomycota</taxon>
        <taxon>Pezizomycotina</taxon>
        <taxon>Eurotiomycetes</taxon>
        <taxon>Eurotiomycetidae</taxon>
        <taxon>Eurotiales</taxon>
        <taxon>Trichocomaceae</taxon>
        <taxon>Talaromyces</taxon>
        <taxon>Talaromyces sect. Islandici</taxon>
    </lineage>
</organism>
<dbReference type="KEGG" id="trg:TRUGW13939_11401"/>
<evidence type="ECO:0000256" key="5">
    <source>
        <dbReference type="ARBA" id="ARBA00023157"/>
    </source>
</evidence>
<evidence type="ECO:0000313" key="13">
    <source>
        <dbReference type="Proteomes" id="UP000509510"/>
    </source>
</evidence>
<feature type="active site" description="Proton donor" evidence="6">
    <location>
        <position position="182"/>
    </location>
</feature>
<dbReference type="GO" id="GO:0036503">
    <property type="term" value="P:ERAD pathway"/>
    <property type="evidence" value="ECO:0007669"/>
    <property type="project" value="UniProtKB-ARBA"/>
</dbReference>
<dbReference type="Gene3D" id="1.50.10.10">
    <property type="match status" value="1"/>
</dbReference>